<accession>A0A346E050</accession>
<reference evidence="6 7" key="1">
    <citation type="submission" date="2018-03" db="EMBL/GenBank/DDBJ databases">
        <title>A parallel universe: an anciently diverged bacterial symbiosis in a Hawaiian planthopper (Hemiptera: Cixiidae) reveals rearranged nutritional responsibilities.</title>
        <authorList>
            <person name="Bennett G."/>
            <person name="Mao M."/>
        </authorList>
    </citation>
    <scope>NUCLEOTIDE SEQUENCE [LARGE SCALE GENOMIC DNA]</scope>
    <source>
        <strain evidence="6 7">OLIH</strain>
    </source>
</reference>
<dbReference type="PANTHER" id="PTHR47529">
    <property type="entry name" value="PEPTIDYL-PROLYL CIS-TRANS ISOMERASE D"/>
    <property type="match status" value="1"/>
</dbReference>
<evidence type="ECO:0000313" key="7">
    <source>
        <dbReference type="Proteomes" id="UP000256856"/>
    </source>
</evidence>
<keyword evidence="5" id="KW-1133">Transmembrane helix</keyword>
<evidence type="ECO:0000313" key="6">
    <source>
        <dbReference type="EMBL" id="AXN02355.1"/>
    </source>
</evidence>
<feature type="transmembrane region" description="Helical" evidence="5">
    <location>
        <begin position="12"/>
        <end position="30"/>
    </location>
</feature>
<dbReference type="EMBL" id="CP028374">
    <property type="protein sequence ID" value="AXN02355.1"/>
    <property type="molecule type" value="Genomic_DNA"/>
</dbReference>
<keyword evidence="5" id="KW-0812">Transmembrane</keyword>
<dbReference type="Proteomes" id="UP000256856">
    <property type="component" value="Chromosome"/>
</dbReference>
<dbReference type="KEGG" id="ppet:C9I82_402"/>
<dbReference type="PANTHER" id="PTHR47529:SF1">
    <property type="entry name" value="PERIPLASMIC CHAPERONE PPID"/>
    <property type="match status" value="1"/>
</dbReference>
<dbReference type="InterPro" id="IPR052029">
    <property type="entry name" value="PpiD_chaperone"/>
</dbReference>
<keyword evidence="4" id="KW-0143">Chaperone</keyword>
<dbReference type="Gene3D" id="1.10.4030.10">
    <property type="entry name" value="Porin chaperone SurA, peptide-binding domain"/>
    <property type="match status" value="1"/>
</dbReference>
<dbReference type="RefSeq" id="WP_115956180.1">
    <property type="nucleotide sequence ID" value="NZ_CP028374.1"/>
</dbReference>
<keyword evidence="7" id="KW-1185">Reference proteome</keyword>
<dbReference type="SUPFAM" id="SSF109998">
    <property type="entry name" value="Triger factor/SurA peptide-binding domain-like"/>
    <property type="match status" value="1"/>
</dbReference>
<dbReference type="GO" id="GO:0005886">
    <property type="term" value="C:plasma membrane"/>
    <property type="evidence" value="ECO:0007669"/>
    <property type="project" value="UniProtKB-SubCell"/>
</dbReference>
<keyword evidence="2" id="KW-1003">Cell membrane</keyword>
<protein>
    <submittedName>
        <fullName evidence="6">Peptidyl-prolyl cis-trans isomerase PpiD</fullName>
    </submittedName>
</protein>
<dbReference type="GO" id="GO:0016853">
    <property type="term" value="F:isomerase activity"/>
    <property type="evidence" value="ECO:0007669"/>
    <property type="project" value="UniProtKB-KW"/>
</dbReference>
<evidence type="ECO:0000256" key="4">
    <source>
        <dbReference type="ARBA" id="ARBA00023186"/>
    </source>
</evidence>
<keyword evidence="6" id="KW-0413">Isomerase</keyword>
<evidence type="ECO:0000256" key="2">
    <source>
        <dbReference type="ARBA" id="ARBA00022475"/>
    </source>
</evidence>
<evidence type="ECO:0000256" key="1">
    <source>
        <dbReference type="ARBA" id="ARBA00004236"/>
    </source>
</evidence>
<organism evidence="6 7">
    <name type="scientific">Candidatus Purcelliella pentastirinorum</name>
    <dbReference type="NCBI Taxonomy" id="472834"/>
    <lineage>
        <taxon>Bacteria</taxon>
        <taxon>Pseudomonadati</taxon>
        <taxon>Pseudomonadota</taxon>
        <taxon>Gammaproteobacteria</taxon>
        <taxon>Enterobacterales</taxon>
        <taxon>Enterobacteriaceae</taxon>
        <taxon>Candidatus Purcelliella</taxon>
    </lineage>
</organism>
<dbReference type="Pfam" id="PF13624">
    <property type="entry name" value="SurA_N_3"/>
    <property type="match status" value="1"/>
</dbReference>
<proteinExistence type="predicted"/>
<keyword evidence="3 5" id="KW-0472">Membrane</keyword>
<dbReference type="AlphaFoldDB" id="A0A346E050"/>
<sequence>MIKNIKKKYRKIILNTILFIIITSIIFTSISNHIIKFNNNYIIKINKEKITFIKLINKYKYEIDQQKIIYGKNFIKLQKNKKFINEIQRNITEQFINEILLKQYIKKLNFKITDDKIKNFILNNKSFKINGIFNNNKYLITLRNINLTVNQYIKILKDKILIKEIIKNIKNSNFILNKEIKLLINLINQKRIVQIAKINLKNYKDKNKIEKKKQILQIINNLNKGIYIDLNKLKIKFNKKIILTLSKKNNKNINETIFNLQAPINNKPIYYLSECKNNKNILLLIKLIKIYHDKININNVKINKLKQYNKQIEIEYIISNLKNNADIKYNQNIK</sequence>
<evidence type="ECO:0000256" key="3">
    <source>
        <dbReference type="ARBA" id="ARBA00023136"/>
    </source>
</evidence>
<name>A0A346E050_9ENTR</name>
<evidence type="ECO:0000256" key="5">
    <source>
        <dbReference type="SAM" id="Phobius"/>
    </source>
</evidence>
<comment type="subcellular location">
    <subcellularLocation>
        <location evidence="1">Cell membrane</location>
    </subcellularLocation>
</comment>
<gene>
    <name evidence="6" type="ORF">C9I82_402</name>
</gene>
<dbReference type="OrthoDB" id="9812372at2"/>
<dbReference type="InterPro" id="IPR027304">
    <property type="entry name" value="Trigger_fact/SurA_dom_sf"/>
</dbReference>